<keyword evidence="2" id="KW-0645">Protease</keyword>
<evidence type="ECO:0000313" key="11">
    <source>
        <dbReference type="Proteomes" id="UP001139461"/>
    </source>
</evidence>
<dbReference type="GO" id="GO:0006508">
    <property type="term" value="P:proteolysis"/>
    <property type="evidence" value="ECO:0007669"/>
    <property type="project" value="UniProtKB-KW"/>
</dbReference>
<evidence type="ECO:0000256" key="7">
    <source>
        <dbReference type="SAM" id="SignalP"/>
    </source>
</evidence>
<dbReference type="InterPro" id="IPR015500">
    <property type="entry name" value="Peptidase_S8_subtilisin-rel"/>
</dbReference>
<dbReference type="PANTHER" id="PTHR43806">
    <property type="entry name" value="PEPTIDASE S8"/>
    <property type="match status" value="1"/>
</dbReference>
<evidence type="ECO:0000259" key="8">
    <source>
        <dbReference type="Pfam" id="PF00082"/>
    </source>
</evidence>
<evidence type="ECO:0000256" key="1">
    <source>
        <dbReference type="ARBA" id="ARBA00011073"/>
    </source>
</evidence>
<dbReference type="NCBIfam" id="TIGR04183">
    <property type="entry name" value="Por_Secre_tail"/>
    <property type="match status" value="1"/>
</dbReference>
<dbReference type="Proteomes" id="UP001139461">
    <property type="component" value="Unassembled WGS sequence"/>
</dbReference>
<gene>
    <name evidence="10" type="ORF">K8089_14840</name>
</gene>
<dbReference type="Pfam" id="PF00082">
    <property type="entry name" value="Peptidase_S8"/>
    <property type="match status" value="1"/>
</dbReference>
<dbReference type="GO" id="GO:0004252">
    <property type="term" value="F:serine-type endopeptidase activity"/>
    <property type="evidence" value="ECO:0007669"/>
    <property type="project" value="InterPro"/>
</dbReference>
<dbReference type="AlphaFoldDB" id="A0A9X1U4G9"/>
<feature type="domain" description="Peptidase S8/S53" evidence="8">
    <location>
        <begin position="214"/>
        <end position="446"/>
    </location>
</feature>
<keyword evidence="5" id="KW-0720">Serine protease</keyword>
<keyword evidence="3 7" id="KW-0732">Signal</keyword>
<sequence length="545" mass="58473">MMKKLSLLLFVFVTTLSFAQIEDALVFLEAKDPAVVSAALANPITILSQAALDRKNAQGTPIDDRDVPLNETQKAEINAATGITVLAKSKWLNAVYVRGTETNINNLLNLPFVEEIEFADKSLNRPAGGKQFTNDKFEVENESQSRIVYNYGTARNQTEMIAVDYLHENDFIGQDILVAFMDNGYPGVLTNPAYATLRSEGRLLGYYDFAARVDNPNGNGSHGASTFSDAAGFLDGQFVGTAPGASYYLYITEDSDESPAEEAYWVEALERADSLGVYVTNTSLGYQDFDNPTFDHTYEDLDGQTTIAARGANAGFDKGMINVTSAGNDGRPGDFGYVATPGDAPGSFTIGSVTSAGDPSGFSSYGPTVDGRIKPDVVAQGSSAAVIDRYGNVTTSSGTSFSSPITAGAVASLWSAVPHLNNELVTQAIRESASRYTNPTDKLGYGIPNFGDALDALLLLSVEEQLQDTQFALYPNPVSTQINISFPKNSDSAEFALYNILGEKILQTNITTLRNSVDVSGLSSGMYIASITSNNKTTSYKIIKK</sequence>
<dbReference type="Pfam" id="PF18962">
    <property type="entry name" value="Por_Secre_tail"/>
    <property type="match status" value="1"/>
</dbReference>
<dbReference type="PANTHER" id="PTHR43806:SF67">
    <property type="entry name" value="EGF-LIKE DOMAIN-CONTAINING PROTEIN"/>
    <property type="match status" value="1"/>
</dbReference>
<keyword evidence="11" id="KW-1185">Reference proteome</keyword>
<dbReference type="InterPro" id="IPR050131">
    <property type="entry name" value="Peptidase_S8_subtilisin-like"/>
</dbReference>
<feature type="domain" description="Secretion system C-terminal sorting" evidence="9">
    <location>
        <begin position="473"/>
        <end position="543"/>
    </location>
</feature>
<evidence type="ECO:0000313" key="10">
    <source>
        <dbReference type="EMBL" id="MCG2420302.1"/>
    </source>
</evidence>
<proteinExistence type="inferred from homology"/>
<organism evidence="10 11">
    <name type="scientific">Aequorivita vitellina</name>
    <dbReference type="NCBI Taxonomy" id="2874475"/>
    <lineage>
        <taxon>Bacteria</taxon>
        <taxon>Pseudomonadati</taxon>
        <taxon>Bacteroidota</taxon>
        <taxon>Flavobacteriia</taxon>
        <taxon>Flavobacteriales</taxon>
        <taxon>Flavobacteriaceae</taxon>
        <taxon>Aequorivita</taxon>
    </lineage>
</organism>
<dbReference type="EMBL" id="JAIRBA010000039">
    <property type="protein sequence ID" value="MCG2420302.1"/>
    <property type="molecule type" value="Genomic_DNA"/>
</dbReference>
<dbReference type="Gene3D" id="3.40.50.200">
    <property type="entry name" value="Peptidase S8/S53 domain"/>
    <property type="match status" value="1"/>
</dbReference>
<comment type="similarity">
    <text evidence="1 6">Belongs to the peptidase S8 family.</text>
</comment>
<evidence type="ECO:0000256" key="5">
    <source>
        <dbReference type="ARBA" id="ARBA00022825"/>
    </source>
</evidence>
<feature type="signal peptide" evidence="7">
    <location>
        <begin position="1"/>
        <end position="19"/>
    </location>
</feature>
<evidence type="ECO:0000259" key="9">
    <source>
        <dbReference type="Pfam" id="PF18962"/>
    </source>
</evidence>
<dbReference type="PRINTS" id="PR00723">
    <property type="entry name" value="SUBTILISIN"/>
</dbReference>
<feature type="chain" id="PRO_5040766106" evidence="7">
    <location>
        <begin position="20"/>
        <end position="545"/>
    </location>
</feature>
<evidence type="ECO:0000256" key="4">
    <source>
        <dbReference type="ARBA" id="ARBA00022801"/>
    </source>
</evidence>
<comment type="caution">
    <text evidence="6">Lacks conserved residue(s) required for the propagation of feature annotation.</text>
</comment>
<dbReference type="InterPro" id="IPR026444">
    <property type="entry name" value="Secre_tail"/>
</dbReference>
<reference evidence="10" key="1">
    <citation type="submission" date="2021-09" db="EMBL/GenBank/DDBJ databases">
        <title>Genome of Aequorivita sp. strain F47161.</title>
        <authorList>
            <person name="Wang Y."/>
        </authorList>
    </citation>
    <scope>NUCLEOTIDE SEQUENCE</scope>
    <source>
        <strain evidence="10">F47161</strain>
    </source>
</reference>
<dbReference type="InterPro" id="IPR023828">
    <property type="entry name" value="Peptidase_S8_Ser-AS"/>
</dbReference>
<dbReference type="RefSeq" id="WP_237604079.1">
    <property type="nucleotide sequence ID" value="NZ_JAIRBA010000039.1"/>
</dbReference>
<comment type="caution">
    <text evidence="10">The sequence shown here is derived from an EMBL/GenBank/DDBJ whole genome shotgun (WGS) entry which is preliminary data.</text>
</comment>
<accession>A0A9X1U4G9</accession>
<dbReference type="InterPro" id="IPR036852">
    <property type="entry name" value="Peptidase_S8/S53_dom_sf"/>
</dbReference>
<name>A0A9X1U4G9_9FLAO</name>
<dbReference type="PROSITE" id="PS00138">
    <property type="entry name" value="SUBTILASE_SER"/>
    <property type="match status" value="1"/>
</dbReference>
<dbReference type="SUPFAM" id="SSF52743">
    <property type="entry name" value="Subtilisin-like"/>
    <property type="match status" value="1"/>
</dbReference>
<dbReference type="PROSITE" id="PS51892">
    <property type="entry name" value="SUBTILASE"/>
    <property type="match status" value="1"/>
</dbReference>
<keyword evidence="4" id="KW-0378">Hydrolase</keyword>
<evidence type="ECO:0000256" key="3">
    <source>
        <dbReference type="ARBA" id="ARBA00022729"/>
    </source>
</evidence>
<evidence type="ECO:0000256" key="6">
    <source>
        <dbReference type="PROSITE-ProRule" id="PRU01240"/>
    </source>
</evidence>
<protein>
    <submittedName>
        <fullName evidence="10">S8 family peptidase</fullName>
    </submittedName>
</protein>
<dbReference type="InterPro" id="IPR017317">
    <property type="entry name" value="Pept_S8_subtilisin_bacteroid-2"/>
</dbReference>
<dbReference type="InterPro" id="IPR000209">
    <property type="entry name" value="Peptidase_S8/S53_dom"/>
</dbReference>
<evidence type="ECO:0000256" key="2">
    <source>
        <dbReference type="ARBA" id="ARBA00022670"/>
    </source>
</evidence>
<dbReference type="PIRSF" id="PIRSF037903">
    <property type="entry name" value="Subtilisin_rel_GFO_2223"/>
    <property type="match status" value="1"/>
</dbReference>